<proteinExistence type="predicted"/>
<dbReference type="GO" id="GO:0005385">
    <property type="term" value="F:zinc ion transmembrane transporter activity"/>
    <property type="evidence" value="ECO:0007669"/>
    <property type="project" value="TreeGrafter"/>
</dbReference>
<reference evidence="6" key="1">
    <citation type="submission" date="2016-07" db="EMBL/GenBank/DDBJ databases">
        <authorList>
            <person name="Bretaudeau A."/>
        </authorList>
    </citation>
    <scope>NUCLEOTIDE SEQUENCE</scope>
    <source>
        <strain evidence="6">Rice</strain>
        <tissue evidence="6">Whole body</tissue>
    </source>
</reference>
<evidence type="ECO:0000256" key="3">
    <source>
        <dbReference type="ARBA" id="ARBA00022989"/>
    </source>
</evidence>
<keyword evidence="4 5" id="KW-0472">Membrane</keyword>
<name>A0A2H1VIG4_SPOFR</name>
<dbReference type="InterPro" id="IPR003689">
    <property type="entry name" value="ZIP"/>
</dbReference>
<dbReference type="EMBL" id="ODYU01002728">
    <property type="protein sequence ID" value="SOQ40591.1"/>
    <property type="molecule type" value="Genomic_DNA"/>
</dbReference>
<gene>
    <name evidence="6" type="ORF">SFRICE_025933</name>
</gene>
<evidence type="ECO:0000256" key="4">
    <source>
        <dbReference type="ARBA" id="ARBA00023136"/>
    </source>
</evidence>
<feature type="transmembrane region" description="Helical" evidence="5">
    <location>
        <begin position="117"/>
        <end position="135"/>
    </location>
</feature>
<dbReference type="Pfam" id="PF02535">
    <property type="entry name" value="Zip"/>
    <property type="match status" value="1"/>
</dbReference>
<feature type="transmembrane region" description="Helical" evidence="5">
    <location>
        <begin position="155"/>
        <end position="175"/>
    </location>
</feature>
<keyword evidence="3 5" id="KW-1133">Transmembrane helix</keyword>
<comment type="subcellular location">
    <subcellularLocation>
        <location evidence="1">Membrane</location>
        <topology evidence="1">Multi-pass membrane protein</topology>
    </subcellularLocation>
</comment>
<dbReference type="PANTHER" id="PTHR11040">
    <property type="entry name" value="ZINC/IRON TRANSPORTER"/>
    <property type="match status" value="1"/>
</dbReference>
<accession>A0A2H1VIG4</accession>
<evidence type="ECO:0000256" key="2">
    <source>
        <dbReference type="ARBA" id="ARBA00022692"/>
    </source>
</evidence>
<dbReference type="AlphaFoldDB" id="A0A2H1VIG4"/>
<dbReference type="PANTHER" id="PTHR11040:SF169">
    <property type="entry name" value="FI24038P1"/>
    <property type="match status" value="1"/>
</dbReference>
<organism evidence="6">
    <name type="scientific">Spodoptera frugiperda</name>
    <name type="common">Fall armyworm</name>
    <dbReference type="NCBI Taxonomy" id="7108"/>
    <lineage>
        <taxon>Eukaryota</taxon>
        <taxon>Metazoa</taxon>
        <taxon>Ecdysozoa</taxon>
        <taxon>Arthropoda</taxon>
        <taxon>Hexapoda</taxon>
        <taxon>Insecta</taxon>
        <taxon>Pterygota</taxon>
        <taxon>Neoptera</taxon>
        <taxon>Endopterygota</taxon>
        <taxon>Lepidoptera</taxon>
        <taxon>Glossata</taxon>
        <taxon>Ditrysia</taxon>
        <taxon>Noctuoidea</taxon>
        <taxon>Noctuidae</taxon>
        <taxon>Amphipyrinae</taxon>
        <taxon>Spodoptera</taxon>
    </lineage>
</organism>
<sequence length="180" mass="19160">MSSPALGEVGGSVRLLLTKKHPVPSPALSRSPYNLLRYPQLNFSTLVSAYAQVLLLLAAVSSHKFVVGFCLGAELCENFPNRACAHIMCIALFSAGSVAGIGIGAGLESVNSLKDSIAVPVMQGLAAGTLLYVTVSEVLPRERARWHERKRSAGLLQYLSVGLGFGLMYLTTIYLDHDAA</sequence>
<evidence type="ECO:0000313" key="6">
    <source>
        <dbReference type="EMBL" id="SOQ40591.1"/>
    </source>
</evidence>
<evidence type="ECO:0000256" key="5">
    <source>
        <dbReference type="SAM" id="Phobius"/>
    </source>
</evidence>
<evidence type="ECO:0000256" key="1">
    <source>
        <dbReference type="ARBA" id="ARBA00004141"/>
    </source>
</evidence>
<keyword evidence="2 5" id="KW-0812">Transmembrane</keyword>
<protein>
    <submittedName>
        <fullName evidence="6">SFRICE_025933</fullName>
    </submittedName>
</protein>
<dbReference type="GO" id="GO:0005886">
    <property type="term" value="C:plasma membrane"/>
    <property type="evidence" value="ECO:0007669"/>
    <property type="project" value="TreeGrafter"/>
</dbReference>
<feature type="transmembrane region" description="Helical" evidence="5">
    <location>
        <begin position="49"/>
        <end position="71"/>
    </location>
</feature>
<feature type="transmembrane region" description="Helical" evidence="5">
    <location>
        <begin position="83"/>
        <end position="105"/>
    </location>
</feature>